<sequence length="68" mass="7674">MRMMALYHRTLHLPLVLLWYLWSARIRVSPVGNENRSEKGIILSAQSVEAARTDGRKGPTTIIGATRL</sequence>
<proteinExistence type="predicted"/>
<accession>A0A2M4CEX6</accession>
<organism evidence="2">
    <name type="scientific">Anopheles marajoara</name>
    <dbReference type="NCBI Taxonomy" id="58244"/>
    <lineage>
        <taxon>Eukaryota</taxon>
        <taxon>Metazoa</taxon>
        <taxon>Ecdysozoa</taxon>
        <taxon>Arthropoda</taxon>
        <taxon>Hexapoda</taxon>
        <taxon>Insecta</taxon>
        <taxon>Pterygota</taxon>
        <taxon>Neoptera</taxon>
        <taxon>Endopterygota</taxon>
        <taxon>Diptera</taxon>
        <taxon>Nematocera</taxon>
        <taxon>Culicoidea</taxon>
        <taxon>Culicidae</taxon>
        <taxon>Anophelinae</taxon>
        <taxon>Anopheles</taxon>
    </lineage>
</organism>
<dbReference type="AlphaFoldDB" id="A0A2M4CEX6"/>
<name>A0A2M4CEX6_9DIPT</name>
<protein>
    <submittedName>
        <fullName evidence="2">Putative secreted protein</fullName>
    </submittedName>
</protein>
<feature type="signal peptide" evidence="1">
    <location>
        <begin position="1"/>
        <end position="26"/>
    </location>
</feature>
<keyword evidence="1" id="KW-0732">Signal</keyword>
<reference evidence="2" key="1">
    <citation type="submission" date="2018-01" db="EMBL/GenBank/DDBJ databases">
        <title>An insight into the sialome of Amazonian anophelines.</title>
        <authorList>
            <person name="Ribeiro J.M."/>
            <person name="Scarpassa V."/>
            <person name="Calvo E."/>
        </authorList>
    </citation>
    <scope>NUCLEOTIDE SEQUENCE</scope>
    <source>
        <tissue evidence="2">Salivary glands</tissue>
    </source>
</reference>
<evidence type="ECO:0000313" key="2">
    <source>
        <dbReference type="EMBL" id="MBW63863.1"/>
    </source>
</evidence>
<feature type="chain" id="PRO_5014902009" evidence="1">
    <location>
        <begin position="27"/>
        <end position="68"/>
    </location>
</feature>
<evidence type="ECO:0000256" key="1">
    <source>
        <dbReference type="SAM" id="SignalP"/>
    </source>
</evidence>
<dbReference type="EMBL" id="GGFJ01014722">
    <property type="protein sequence ID" value="MBW63863.1"/>
    <property type="molecule type" value="Transcribed_RNA"/>
</dbReference>